<dbReference type="Pfam" id="PF12728">
    <property type="entry name" value="HTH_17"/>
    <property type="match status" value="1"/>
</dbReference>
<dbReference type="STRING" id="112413.SAMN05421854_101407"/>
<dbReference type="AlphaFoldDB" id="A0A1I5DY15"/>
<feature type="domain" description="Helix-turn-helix" evidence="2">
    <location>
        <begin position="259"/>
        <end position="299"/>
    </location>
</feature>
<accession>A0A1I5DY15</accession>
<sequence>MPRGVFVDQAIGISTDEFHRAKDSDVNYARNIFPLLDLGMSRSDCPAYLCERGLGDTVKSSCLGCPYLGNSRLRFIRDTDPDAWADLIDKAIRNGSPRTNAEGKPLRGQFFIHRSLLPLDEVDLDATRGRTWRRGRRSRRLLPVLLPQRSCGHGAGSVTARQPRPGLAVPGPDSAAERRSGVPRPTPPGARSVSVSARAREPLLYQRTLTSPRHEEVAVHDLDRIHSVAPDSTTTAASSPAWSRERLGDLGVTTDLMTAARMLGIGRTTAYKLARAGTFPVPAVRVGRSYRIPVARMVELLGLDKEPRA</sequence>
<evidence type="ECO:0000256" key="1">
    <source>
        <dbReference type="SAM" id="MobiDB-lite"/>
    </source>
</evidence>
<evidence type="ECO:0000313" key="4">
    <source>
        <dbReference type="Proteomes" id="UP000199137"/>
    </source>
</evidence>
<dbReference type="Proteomes" id="UP000199137">
    <property type="component" value="Unassembled WGS sequence"/>
</dbReference>
<evidence type="ECO:0000313" key="3">
    <source>
        <dbReference type="EMBL" id="SFO04155.1"/>
    </source>
</evidence>
<protein>
    <submittedName>
        <fullName evidence="3">DNA binding domain-containing protein, excisionase family</fullName>
    </submittedName>
</protein>
<reference evidence="3 4" key="1">
    <citation type="submission" date="2016-10" db="EMBL/GenBank/DDBJ databases">
        <authorList>
            <person name="de Groot N.N."/>
        </authorList>
    </citation>
    <scope>NUCLEOTIDE SEQUENCE [LARGE SCALE GENOMIC DNA]</scope>
    <source>
        <strain evidence="3 4">DSM 44637</strain>
    </source>
</reference>
<dbReference type="InterPro" id="IPR041657">
    <property type="entry name" value="HTH_17"/>
</dbReference>
<organism evidence="3 4">
    <name type="scientific">Amycolatopsis rubida</name>
    <dbReference type="NCBI Taxonomy" id="112413"/>
    <lineage>
        <taxon>Bacteria</taxon>
        <taxon>Bacillati</taxon>
        <taxon>Actinomycetota</taxon>
        <taxon>Actinomycetes</taxon>
        <taxon>Pseudonocardiales</taxon>
        <taxon>Pseudonocardiaceae</taxon>
        <taxon>Amycolatopsis</taxon>
    </lineage>
</organism>
<name>A0A1I5DY15_9PSEU</name>
<evidence type="ECO:0000259" key="2">
    <source>
        <dbReference type="Pfam" id="PF12728"/>
    </source>
</evidence>
<feature type="region of interest" description="Disordered" evidence="1">
    <location>
        <begin position="152"/>
        <end position="197"/>
    </location>
</feature>
<dbReference type="RefSeq" id="WP_244287073.1">
    <property type="nucleotide sequence ID" value="NZ_FOWC01000001.1"/>
</dbReference>
<proteinExistence type="predicted"/>
<dbReference type="EMBL" id="FOWC01000001">
    <property type="protein sequence ID" value="SFO04155.1"/>
    <property type="molecule type" value="Genomic_DNA"/>
</dbReference>
<gene>
    <name evidence="3" type="ORF">SAMN05421854_101407</name>
</gene>